<dbReference type="RefSeq" id="WP_019999864.1">
    <property type="nucleotide sequence ID" value="NZ_CP192217.1"/>
</dbReference>
<dbReference type="EMBL" id="FQZR01000004">
    <property type="protein sequence ID" value="SHJ20418.1"/>
    <property type="molecule type" value="Genomic_DNA"/>
</dbReference>
<dbReference type="Proteomes" id="UP001568358">
    <property type="component" value="Unassembled WGS sequence"/>
</dbReference>
<keyword evidence="4" id="KW-1185">Reference proteome</keyword>
<sequence>MTMLSESNGMRTFMLPNDIGADMEFTGMLCSENSYHDHEAGTITKQRLYLTDAKEQVYSVVVSDGVNKDQRVYKMRVENDQCRIDNGLFDVALDLHLLASVVRGLCGLDSTSCADDFFSTMVETLHAANG</sequence>
<evidence type="ECO:0000313" key="3">
    <source>
        <dbReference type="Proteomes" id="UP000184001"/>
    </source>
</evidence>
<accession>A0A8G2F7Z1</accession>
<proteinExistence type="predicted"/>
<gene>
    <name evidence="1" type="ORF">AB2Z07_09020</name>
    <name evidence="2" type="ORF">SAMN05660830_01794</name>
</gene>
<reference evidence="2 3" key="1">
    <citation type="submission" date="2016-11" db="EMBL/GenBank/DDBJ databases">
        <authorList>
            <person name="Varghese N."/>
            <person name="Submissions S."/>
        </authorList>
    </citation>
    <scope>NUCLEOTIDE SEQUENCE [LARGE SCALE GENOMIC DNA]</scope>
    <source>
        <strain evidence="2 3">DSM 17919</strain>
    </source>
</reference>
<organism evidence="2 3">
    <name type="scientific">Halodesulfovibrio aestuarii</name>
    <dbReference type="NCBI Taxonomy" id="126333"/>
    <lineage>
        <taxon>Bacteria</taxon>
        <taxon>Pseudomonadati</taxon>
        <taxon>Thermodesulfobacteriota</taxon>
        <taxon>Desulfovibrionia</taxon>
        <taxon>Desulfovibrionales</taxon>
        <taxon>Desulfovibrionaceae</taxon>
        <taxon>Halodesulfovibrio</taxon>
    </lineage>
</organism>
<dbReference type="EMBL" id="JBFSOO010000006">
    <property type="protein sequence ID" value="MEZ6853668.1"/>
    <property type="molecule type" value="Genomic_DNA"/>
</dbReference>
<dbReference type="AlphaFoldDB" id="A0A8G2F7Z1"/>
<evidence type="ECO:0000313" key="4">
    <source>
        <dbReference type="Proteomes" id="UP001568358"/>
    </source>
</evidence>
<reference evidence="1 4" key="2">
    <citation type="submission" date="2024-07" db="EMBL/GenBank/DDBJ databases">
        <title>Active virus-host system and metabolic interactions in a Lokiarchaeon culture.</title>
        <authorList>
            <person name="Ponce Toledo R.I."/>
            <person name="Rodrigues Oliveira T."/>
            <person name="Schleper C."/>
        </authorList>
    </citation>
    <scope>NUCLEOTIDE SEQUENCE [LARGE SCALE GENOMIC DNA]</scope>
    <source>
        <strain evidence="1 4">B35</strain>
    </source>
</reference>
<dbReference type="Proteomes" id="UP000184001">
    <property type="component" value="Unassembled WGS sequence"/>
</dbReference>
<name>A0A8G2F7Z1_9BACT</name>
<comment type="caution">
    <text evidence="2">The sequence shown here is derived from an EMBL/GenBank/DDBJ whole genome shotgun (WGS) entry which is preliminary data.</text>
</comment>
<evidence type="ECO:0000313" key="1">
    <source>
        <dbReference type="EMBL" id="MEZ6853668.1"/>
    </source>
</evidence>
<protein>
    <submittedName>
        <fullName evidence="2">Uncharacterized protein</fullName>
    </submittedName>
</protein>
<evidence type="ECO:0000313" key="2">
    <source>
        <dbReference type="EMBL" id="SHJ20418.1"/>
    </source>
</evidence>